<name>A0ABT7YHU6_9BACT</name>
<dbReference type="NCBIfam" id="NF047658">
    <property type="entry name" value="HYC_CC_PP"/>
    <property type="match status" value="1"/>
</dbReference>
<keyword evidence="3" id="KW-1185">Reference proteome</keyword>
<proteinExistence type="predicted"/>
<evidence type="ECO:0000313" key="2">
    <source>
        <dbReference type="EMBL" id="MDN3205905.1"/>
    </source>
</evidence>
<feature type="chain" id="PRO_5045605237" description="Secreted protein" evidence="1">
    <location>
        <begin position="24"/>
        <end position="125"/>
    </location>
</feature>
<accession>A0ABT7YHU6</accession>
<evidence type="ECO:0000313" key="3">
    <source>
        <dbReference type="Proteomes" id="UP001171916"/>
    </source>
</evidence>
<dbReference type="InterPro" id="IPR058512">
    <property type="entry name" value="DUF8199"/>
</dbReference>
<gene>
    <name evidence="2" type="ORF">QVH07_17255</name>
</gene>
<organism evidence="2 3">
    <name type="scientific">Algoriphagus sediminis</name>
    <dbReference type="NCBI Taxonomy" id="3057113"/>
    <lineage>
        <taxon>Bacteria</taxon>
        <taxon>Pseudomonadati</taxon>
        <taxon>Bacteroidota</taxon>
        <taxon>Cytophagia</taxon>
        <taxon>Cytophagales</taxon>
        <taxon>Cyclobacteriaceae</taxon>
        <taxon>Algoriphagus</taxon>
    </lineage>
</organism>
<dbReference type="InterPro" id="IPR058060">
    <property type="entry name" value="HYC_CC_PP"/>
</dbReference>
<dbReference type="RefSeq" id="WP_290002939.1">
    <property type="nucleotide sequence ID" value="NZ_JAUEPH010000010.1"/>
</dbReference>
<comment type="caution">
    <text evidence="2">The sequence shown here is derived from an EMBL/GenBank/DDBJ whole genome shotgun (WGS) entry which is preliminary data.</text>
</comment>
<dbReference type="EMBL" id="JAUEPH010000010">
    <property type="protein sequence ID" value="MDN3205905.1"/>
    <property type="molecule type" value="Genomic_DNA"/>
</dbReference>
<evidence type="ECO:0000256" key="1">
    <source>
        <dbReference type="SAM" id="SignalP"/>
    </source>
</evidence>
<dbReference type="Proteomes" id="UP001171916">
    <property type="component" value="Unassembled WGS sequence"/>
</dbReference>
<protein>
    <recommendedName>
        <fullName evidence="4">Secreted protein</fullName>
    </recommendedName>
</protein>
<keyword evidence="1" id="KW-0732">Signal</keyword>
<reference evidence="2" key="1">
    <citation type="submission" date="2023-06" db="EMBL/GenBank/DDBJ databases">
        <title>Robiginitalea aurantiacus sp. nov. and Algoriphagus sediminis sp. nov., isolated from coastal sediment.</title>
        <authorList>
            <person name="Zhou Z.Y."/>
            <person name="An J."/>
            <person name="Jia Y.W."/>
            <person name="Du Z.J."/>
        </authorList>
    </citation>
    <scope>NUCLEOTIDE SEQUENCE</scope>
    <source>
        <strain evidence="2">C2-7</strain>
    </source>
</reference>
<sequence length="125" mass="13855">MKKILSISLLMIFLMGQVNLTMASHFCGEELVSTNVGVNVQKDHCCGDKEKAPKDCCEDQIAQADADDFFGKTKIDLKVSPSFLLAYTIVLSSGIEKDIQKSAFSLENESVPIPDYQILFQTFLI</sequence>
<feature type="signal peptide" evidence="1">
    <location>
        <begin position="1"/>
        <end position="23"/>
    </location>
</feature>
<dbReference type="Pfam" id="PF26622">
    <property type="entry name" value="DUF8199"/>
    <property type="match status" value="1"/>
</dbReference>
<evidence type="ECO:0008006" key="4">
    <source>
        <dbReference type="Google" id="ProtNLM"/>
    </source>
</evidence>